<evidence type="ECO:0000313" key="4">
    <source>
        <dbReference type="Proteomes" id="UP000636793"/>
    </source>
</evidence>
<dbReference type="EMBL" id="BMHI01000003">
    <property type="protein sequence ID" value="GGB28820.1"/>
    <property type="molecule type" value="Genomic_DNA"/>
</dbReference>
<organism evidence="3 4">
    <name type="scientific">Flexivirga endophytica</name>
    <dbReference type="NCBI Taxonomy" id="1849103"/>
    <lineage>
        <taxon>Bacteria</taxon>
        <taxon>Bacillati</taxon>
        <taxon>Actinomycetota</taxon>
        <taxon>Actinomycetes</taxon>
        <taxon>Micrococcales</taxon>
        <taxon>Dermacoccaceae</taxon>
        <taxon>Flexivirga</taxon>
    </lineage>
</organism>
<dbReference type="RefSeq" id="WP_188836768.1">
    <property type="nucleotide sequence ID" value="NZ_BMHI01000003.1"/>
</dbReference>
<dbReference type="AlphaFoldDB" id="A0A916T3E4"/>
<feature type="transmembrane region" description="Helical" evidence="2">
    <location>
        <begin position="30"/>
        <end position="52"/>
    </location>
</feature>
<feature type="region of interest" description="Disordered" evidence="1">
    <location>
        <begin position="1"/>
        <end position="23"/>
    </location>
</feature>
<reference evidence="3" key="1">
    <citation type="journal article" date="2014" name="Int. J. Syst. Evol. Microbiol.">
        <title>Complete genome sequence of Corynebacterium casei LMG S-19264T (=DSM 44701T), isolated from a smear-ripened cheese.</title>
        <authorList>
            <consortium name="US DOE Joint Genome Institute (JGI-PGF)"/>
            <person name="Walter F."/>
            <person name="Albersmeier A."/>
            <person name="Kalinowski J."/>
            <person name="Ruckert C."/>
        </authorList>
    </citation>
    <scope>NUCLEOTIDE SEQUENCE</scope>
    <source>
        <strain evidence="3">CGMCC 1.15085</strain>
    </source>
</reference>
<evidence type="ECO:0000256" key="1">
    <source>
        <dbReference type="SAM" id="MobiDB-lite"/>
    </source>
</evidence>
<comment type="caution">
    <text evidence="3">The sequence shown here is derived from an EMBL/GenBank/DDBJ whole genome shotgun (WGS) entry which is preliminary data.</text>
</comment>
<dbReference type="Proteomes" id="UP000636793">
    <property type="component" value="Unassembled WGS sequence"/>
</dbReference>
<name>A0A916T3E4_9MICO</name>
<gene>
    <name evidence="3" type="ORF">GCM10011492_18850</name>
</gene>
<sequence>MTEQDDQDGPGGPQRPPRVVQRRVRRTPNFLRFIITGAIIGFIVGALIASGGPDAQGYSDRTGVVLIGGIVAAFGALAGAVIGLLLERFLNRR</sequence>
<protein>
    <submittedName>
        <fullName evidence="3">Uncharacterized protein</fullName>
    </submittedName>
</protein>
<evidence type="ECO:0000256" key="2">
    <source>
        <dbReference type="SAM" id="Phobius"/>
    </source>
</evidence>
<evidence type="ECO:0000313" key="3">
    <source>
        <dbReference type="EMBL" id="GGB28820.1"/>
    </source>
</evidence>
<proteinExistence type="predicted"/>
<accession>A0A916T3E4</accession>
<reference evidence="3" key="2">
    <citation type="submission" date="2020-09" db="EMBL/GenBank/DDBJ databases">
        <authorList>
            <person name="Sun Q."/>
            <person name="Zhou Y."/>
        </authorList>
    </citation>
    <scope>NUCLEOTIDE SEQUENCE</scope>
    <source>
        <strain evidence="3">CGMCC 1.15085</strain>
    </source>
</reference>
<feature type="transmembrane region" description="Helical" evidence="2">
    <location>
        <begin position="64"/>
        <end position="86"/>
    </location>
</feature>
<keyword evidence="2" id="KW-1133">Transmembrane helix</keyword>
<keyword evidence="2" id="KW-0812">Transmembrane</keyword>
<keyword evidence="2" id="KW-0472">Membrane</keyword>
<keyword evidence="4" id="KW-1185">Reference proteome</keyword>